<keyword evidence="2" id="KW-1185">Reference proteome</keyword>
<dbReference type="PANTHER" id="PTHR38926:SF2">
    <property type="entry name" value="F-BOX_LRR-REPEAT PROTEIN 21-RELATED"/>
    <property type="match status" value="1"/>
</dbReference>
<evidence type="ECO:0000313" key="2">
    <source>
        <dbReference type="Proteomes" id="UP001177003"/>
    </source>
</evidence>
<evidence type="ECO:0008006" key="3">
    <source>
        <dbReference type="Google" id="ProtNLM"/>
    </source>
</evidence>
<dbReference type="InterPro" id="IPR032675">
    <property type="entry name" value="LRR_dom_sf"/>
</dbReference>
<dbReference type="Gene3D" id="3.80.10.10">
    <property type="entry name" value="Ribonuclease Inhibitor"/>
    <property type="match status" value="1"/>
</dbReference>
<name>A0AA36EDZ5_LACSI</name>
<dbReference type="AlphaFoldDB" id="A0AA36EDZ5"/>
<evidence type="ECO:0000313" key="1">
    <source>
        <dbReference type="EMBL" id="CAI9292946.1"/>
    </source>
</evidence>
<dbReference type="SUPFAM" id="SSF81383">
    <property type="entry name" value="F-box domain"/>
    <property type="match status" value="1"/>
</dbReference>
<dbReference type="EMBL" id="OX465083">
    <property type="protein sequence ID" value="CAI9292946.1"/>
    <property type="molecule type" value="Genomic_DNA"/>
</dbReference>
<dbReference type="Proteomes" id="UP001177003">
    <property type="component" value="Chromosome 7"/>
</dbReference>
<organism evidence="1 2">
    <name type="scientific">Lactuca saligna</name>
    <name type="common">Willowleaf lettuce</name>
    <dbReference type="NCBI Taxonomy" id="75948"/>
    <lineage>
        <taxon>Eukaryota</taxon>
        <taxon>Viridiplantae</taxon>
        <taxon>Streptophyta</taxon>
        <taxon>Embryophyta</taxon>
        <taxon>Tracheophyta</taxon>
        <taxon>Spermatophyta</taxon>
        <taxon>Magnoliopsida</taxon>
        <taxon>eudicotyledons</taxon>
        <taxon>Gunneridae</taxon>
        <taxon>Pentapetalae</taxon>
        <taxon>asterids</taxon>
        <taxon>campanulids</taxon>
        <taxon>Asterales</taxon>
        <taxon>Asteraceae</taxon>
        <taxon>Cichorioideae</taxon>
        <taxon>Cichorieae</taxon>
        <taxon>Lactucinae</taxon>
        <taxon>Lactuca</taxon>
    </lineage>
</organism>
<sequence length="202" mass="23909">MEHVMEKLDKAKKKKNTLIRKSKVEFLNRATSKRDEQINKGSRHNMLILWEFFKACKRDNSHAYKFLKGRHKKLHKTVQQKILKSASKVCTTWKKICKDPAMWKVIDMRKQVYRWSMNFHIETLITKLVDLSCGELIDFSVEGGFEIIPILDYAVQRSSKMKRLYIQNYDYDLVSGGFIWAIKKLPQLEEFHLSCTYPSAML</sequence>
<dbReference type="InterPro" id="IPR036047">
    <property type="entry name" value="F-box-like_dom_sf"/>
</dbReference>
<proteinExistence type="predicted"/>
<reference evidence="1" key="1">
    <citation type="submission" date="2023-04" db="EMBL/GenBank/DDBJ databases">
        <authorList>
            <person name="Vijverberg K."/>
            <person name="Xiong W."/>
            <person name="Schranz E."/>
        </authorList>
    </citation>
    <scope>NUCLEOTIDE SEQUENCE</scope>
</reference>
<dbReference type="PANTHER" id="PTHR38926">
    <property type="entry name" value="F-BOX DOMAIN CONTAINING PROTEIN, EXPRESSED"/>
    <property type="match status" value="1"/>
</dbReference>
<protein>
    <recommendedName>
        <fullName evidence="3">F-box domain-containing protein</fullName>
    </recommendedName>
</protein>
<accession>A0AA36EDZ5</accession>
<gene>
    <name evidence="1" type="ORF">LSALG_LOCUS31984</name>
</gene>